<proteinExistence type="predicted"/>
<organism evidence="2 3">
    <name type="scientific">Cymbomonas tetramitiformis</name>
    <dbReference type="NCBI Taxonomy" id="36881"/>
    <lineage>
        <taxon>Eukaryota</taxon>
        <taxon>Viridiplantae</taxon>
        <taxon>Chlorophyta</taxon>
        <taxon>Pyramimonadophyceae</taxon>
        <taxon>Pyramimonadales</taxon>
        <taxon>Pyramimonadaceae</taxon>
        <taxon>Cymbomonas</taxon>
    </lineage>
</organism>
<evidence type="ECO:0000313" key="3">
    <source>
        <dbReference type="Proteomes" id="UP001190700"/>
    </source>
</evidence>
<sequence length="132" mass="14485">MASHMLSAIPNRLSVSNVQEACYARRPIGATQKPVFRQARGGRYGAWRSASFPLLKATNEEQAATDDAAKDKVEPVVSKTQEETLEDADPEWEKLPDFIKGTPLVEGTDLRFIDITSAAAALCVLAYVFRNS</sequence>
<dbReference type="Proteomes" id="UP001190700">
    <property type="component" value="Unassembled WGS sequence"/>
</dbReference>
<protein>
    <submittedName>
        <fullName evidence="2">Uncharacterized protein</fullName>
    </submittedName>
</protein>
<evidence type="ECO:0000313" key="2">
    <source>
        <dbReference type="EMBL" id="KAK3272240.1"/>
    </source>
</evidence>
<evidence type="ECO:0000256" key="1">
    <source>
        <dbReference type="SAM" id="MobiDB-lite"/>
    </source>
</evidence>
<comment type="caution">
    <text evidence="2">The sequence shown here is derived from an EMBL/GenBank/DDBJ whole genome shotgun (WGS) entry which is preliminary data.</text>
</comment>
<accession>A0AAE0L598</accession>
<keyword evidence="3" id="KW-1185">Reference proteome</keyword>
<dbReference type="EMBL" id="LGRX02009080">
    <property type="protein sequence ID" value="KAK3272240.1"/>
    <property type="molecule type" value="Genomic_DNA"/>
</dbReference>
<name>A0AAE0L598_9CHLO</name>
<gene>
    <name evidence="2" type="ORF">CYMTET_19448</name>
</gene>
<dbReference type="AlphaFoldDB" id="A0AAE0L598"/>
<reference evidence="2 3" key="1">
    <citation type="journal article" date="2015" name="Genome Biol. Evol.">
        <title>Comparative Genomics of a Bacterivorous Green Alga Reveals Evolutionary Causalities and Consequences of Phago-Mixotrophic Mode of Nutrition.</title>
        <authorList>
            <person name="Burns J.A."/>
            <person name="Paasch A."/>
            <person name="Narechania A."/>
            <person name="Kim E."/>
        </authorList>
    </citation>
    <scope>NUCLEOTIDE SEQUENCE [LARGE SCALE GENOMIC DNA]</scope>
    <source>
        <strain evidence="2 3">PLY_AMNH</strain>
    </source>
</reference>
<feature type="region of interest" description="Disordered" evidence="1">
    <location>
        <begin position="60"/>
        <end position="91"/>
    </location>
</feature>